<reference evidence="6" key="1">
    <citation type="submission" date="2015-07" db="EMBL/GenBank/DDBJ databases">
        <authorList>
            <person name="Rodrigo-Torres Lidia"/>
            <person name="Arahal R.David."/>
        </authorList>
    </citation>
    <scope>NUCLEOTIDE SEQUENCE [LARGE SCALE GENOMIC DNA]</scope>
    <source>
        <strain evidence="6">CECT 5096</strain>
    </source>
</reference>
<evidence type="ECO:0000313" key="5">
    <source>
        <dbReference type="EMBL" id="CTQ73409.1"/>
    </source>
</evidence>
<dbReference type="AlphaFoldDB" id="A0A0M6ZD27"/>
<gene>
    <name evidence="5" type="primary">wcaJ_1</name>
    <name evidence="5" type="ORF">LA5096_03643</name>
</gene>
<name>A0A0M6ZD27_9HYPH</name>
<feature type="transmembrane region" description="Helical" evidence="3">
    <location>
        <begin position="53"/>
        <end position="77"/>
    </location>
</feature>
<feature type="domain" description="Bacterial sugar transferase" evidence="4">
    <location>
        <begin position="51"/>
        <end position="237"/>
    </location>
</feature>
<dbReference type="PANTHER" id="PTHR30576">
    <property type="entry name" value="COLANIC BIOSYNTHESIS UDP-GLUCOSE LIPID CARRIER TRANSFERASE"/>
    <property type="match status" value="1"/>
</dbReference>
<proteinExistence type="inferred from homology"/>
<dbReference type="RefSeq" id="WP_268873268.1">
    <property type="nucleotide sequence ID" value="NZ_CANKXR010000001.1"/>
</dbReference>
<organism evidence="5 6">
    <name type="scientific">Roseibium album</name>
    <dbReference type="NCBI Taxonomy" id="311410"/>
    <lineage>
        <taxon>Bacteria</taxon>
        <taxon>Pseudomonadati</taxon>
        <taxon>Pseudomonadota</taxon>
        <taxon>Alphaproteobacteria</taxon>
        <taxon>Hyphomicrobiales</taxon>
        <taxon>Stappiaceae</taxon>
        <taxon>Roseibium</taxon>
    </lineage>
</organism>
<dbReference type="PANTHER" id="PTHR30576:SF0">
    <property type="entry name" value="UNDECAPRENYL-PHOSPHATE N-ACETYLGALACTOSAMINYL 1-PHOSPHATE TRANSFERASE-RELATED"/>
    <property type="match status" value="1"/>
</dbReference>
<evidence type="ECO:0000256" key="3">
    <source>
        <dbReference type="SAM" id="Phobius"/>
    </source>
</evidence>
<dbReference type="STRING" id="311410.LA5095_00503"/>
<dbReference type="Proteomes" id="UP000049983">
    <property type="component" value="Unassembled WGS sequence"/>
</dbReference>
<comment type="similarity">
    <text evidence="1">Belongs to the bacterial sugar transferase family.</text>
</comment>
<dbReference type="EC" id="2.7.8.31" evidence="5"/>
<keyword evidence="3" id="KW-0812">Transmembrane</keyword>
<evidence type="ECO:0000259" key="4">
    <source>
        <dbReference type="Pfam" id="PF02397"/>
    </source>
</evidence>
<dbReference type="EMBL" id="CXWC01000011">
    <property type="protein sequence ID" value="CTQ73409.1"/>
    <property type="molecule type" value="Genomic_DNA"/>
</dbReference>
<evidence type="ECO:0000256" key="2">
    <source>
        <dbReference type="ARBA" id="ARBA00023169"/>
    </source>
</evidence>
<keyword evidence="5" id="KW-0808">Transferase</keyword>
<dbReference type="GeneID" id="97670981"/>
<dbReference type="GO" id="GO:0089702">
    <property type="term" value="F:undecaprenyl-phosphate glucose phosphotransferase activity"/>
    <property type="evidence" value="ECO:0007669"/>
    <property type="project" value="UniProtKB-EC"/>
</dbReference>
<evidence type="ECO:0000256" key="1">
    <source>
        <dbReference type="ARBA" id="ARBA00006464"/>
    </source>
</evidence>
<keyword evidence="3" id="KW-0472">Membrane</keyword>
<dbReference type="Pfam" id="PF02397">
    <property type="entry name" value="Bac_transf"/>
    <property type="match status" value="1"/>
</dbReference>
<dbReference type="InterPro" id="IPR003362">
    <property type="entry name" value="Bact_transf"/>
</dbReference>
<evidence type="ECO:0000313" key="6">
    <source>
        <dbReference type="Proteomes" id="UP000049983"/>
    </source>
</evidence>
<protein>
    <submittedName>
        <fullName evidence="5">UDP-glucose:undecaprenyl-phosphate glucose-1-phosphate transferase</fullName>
        <ecNumber evidence="5">2.7.8.31</ecNumber>
    </submittedName>
</protein>
<keyword evidence="6" id="KW-1185">Reference proteome</keyword>
<accession>A0A0M6ZD27</accession>
<dbReference type="GO" id="GO:0000271">
    <property type="term" value="P:polysaccharide biosynthetic process"/>
    <property type="evidence" value="ECO:0007669"/>
    <property type="project" value="UniProtKB-KW"/>
</dbReference>
<sequence length="245" mass="27547">MANESVRYDDTSRYRYIGKTTNYSFNPSVFDQDNRPIKKVTPSTQGNSKLKRILDILGAGSGMLLLLPLFVAIAIAIKVTSRGPVIFRQERYGLDGKLFTIFKFRTMHQHLGDGSGVTQTVSNDPRVTAVGSFLRRSNFDELPQLMNVLRGDMSLVGPRPHVPGMLAAGIDYEKFDTRYMERHQVRPGITGLAQVNGFRGETTDAFSAKMRLEYDLQYLESQSLLLDFKVIAQTIAREFFSGNGY</sequence>
<keyword evidence="2" id="KW-0270">Exopolysaccharide synthesis</keyword>
<keyword evidence="3" id="KW-1133">Transmembrane helix</keyword>